<dbReference type="Proteomes" id="UP000825729">
    <property type="component" value="Unassembled WGS sequence"/>
</dbReference>
<evidence type="ECO:0000313" key="2">
    <source>
        <dbReference type="EMBL" id="KAG9455695.1"/>
    </source>
</evidence>
<reference evidence="2 3" key="1">
    <citation type="submission" date="2021-07" db="EMBL/GenBank/DDBJ databases">
        <title>The Aristolochia fimbriata genome: insights into angiosperm evolution, floral development and chemical biosynthesis.</title>
        <authorList>
            <person name="Jiao Y."/>
        </authorList>
    </citation>
    <scope>NUCLEOTIDE SEQUENCE [LARGE SCALE GENOMIC DNA]</scope>
    <source>
        <strain evidence="2">IBCAS-2021</strain>
        <tissue evidence="2">Leaf</tissue>
    </source>
</reference>
<dbReference type="AlphaFoldDB" id="A0AAV7F5W2"/>
<sequence>MPGAIQVSVLGLMDLPASLTSLVSVKVAIGKREFQTPDKGDFSFPLNNLRDILNVALCDAEGNEISRIDIQTKTVVEKGVWEDLFPFKGGGLVHMKLLFNLNEEERKRIREMRESILRRKQVQLEKKSTASSETSKDSSFQPNDDNQSFHSEKTTPMEDLYKNFIEDKGPSTGDMSRIPPAVRSSQNAADPQLECLKPFPSVNTHKKGSIPLTPGGDGISSNNVRKMISALENTLSQTEVLATRAPVEKAEIERKSQTRIKQSSTGLLGENLYRPNWSRSTYMQKAETSDANELSSTCRIIEGREKADVQDKVKQDMCASSNQKQERQALGETKYGTIESLHGWLFYSNSRHVCITTAGKQVRDFLDVNHMESETDHTEAELSEKESNAPHDLRQQEHGYSDDPAKDVGLFEQVLKITVILVCGTLFISTARGKNR</sequence>
<feature type="compositionally biased region" description="Basic and acidic residues" evidence="1">
    <location>
        <begin position="150"/>
        <end position="169"/>
    </location>
</feature>
<evidence type="ECO:0000313" key="3">
    <source>
        <dbReference type="Proteomes" id="UP000825729"/>
    </source>
</evidence>
<proteinExistence type="predicted"/>
<feature type="region of interest" description="Disordered" evidence="1">
    <location>
        <begin position="120"/>
        <end position="218"/>
    </location>
</feature>
<dbReference type="PANTHER" id="PTHR36810:SF1">
    <property type="entry name" value="OS05G0232200 PROTEIN"/>
    <property type="match status" value="1"/>
</dbReference>
<protein>
    <submittedName>
        <fullName evidence="2">Uncharacterized protein</fullName>
    </submittedName>
</protein>
<feature type="region of interest" description="Disordered" evidence="1">
    <location>
        <begin position="372"/>
        <end position="402"/>
    </location>
</feature>
<evidence type="ECO:0000256" key="1">
    <source>
        <dbReference type="SAM" id="MobiDB-lite"/>
    </source>
</evidence>
<feature type="compositionally biased region" description="Low complexity" evidence="1">
    <location>
        <begin position="129"/>
        <end position="139"/>
    </location>
</feature>
<dbReference type="EMBL" id="JAINDJ010000002">
    <property type="protein sequence ID" value="KAG9455695.1"/>
    <property type="molecule type" value="Genomic_DNA"/>
</dbReference>
<feature type="compositionally biased region" description="Polar residues" evidence="1">
    <location>
        <begin position="140"/>
        <end position="149"/>
    </location>
</feature>
<dbReference type="PANTHER" id="PTHR36810">
    <property type="entry name" value="BNACNNG47150D PROTEIN"/>
    <property type="match status" value="1"/>
</dbReference>
<comment type="caution">
    <text evidence="2">The sequence shown here is derived from an EMBL/GenBank/DDBJ whole genome shotgun (WGS) entry which is preliminary data.</text>
</comment>
<accession>A0AAV7F5W2</accession>
<name>A0AAV7F5W2_ARIFI</name>
<gene>
    <name evidence="2" type="ORF">H6P81_000203</name>
</gene>
<keyword evidence="3" id="KW-1185">Reference proteome</keyword>
<organism evidence="2 3">
    <name type="scientific">Aristolochia fimbriata</name>
    <name type="common">White veined hardy Dutchman's pipe vine</name>
    <dbReference type="NCBI Taxonomy" id="158543"/>
    <lineage>
        <taxon>Eukaryota</taxon>
        <taxon>Viridiplantae</taxon>
        <taxon>Streptophyta</taxon>
        <taxon>Embryophyta</taxon>
        <taxon>Tracheophyta</taxon>
        <taxon>Spermatophyta</taxon>
        <taxon>Magnoliopsida</taxon>
        <taxon>Magnoliidae</taxon>
        <taxon>Piperales</taxon>
        <taxon>Aristolochiaceae</taxon>
        <taxon>Aristolochia</taxon>
    </lineage>
</organism>